<dbReference type="eggNOG" id="ENOG502QZFX">
    <property type="taxonomic scope" value="Eukaryota"/>
</dbReference>
<feature type="compositionally biased region" description="Pro residues" evidence="5">
    <location>
        <begin position="590"/>
        <end position="627"/>
    </location>
</feature>
<feature type="region of interest" description="Disordered" evidence="5">
    <location>
        <begin position="570"/>
        <end position="693"/>
    </location>
</feature>
<dbReference type="GO" id="GO:0008270">
    <property type="term" value="F:zinc ion binding"/>
    <property type="evidence" value="ECO:0007669"/>
    <property type="project" value="UniProtKB-KW"/>
</dbReference>
<evidence type="ECO:0000313" key="8">
    <source>
        <dbReference type="Proteomes" id="UP000001449"/>
    </source>
</evidence>
<evidence type="ECO:0000259" key="6">
    <source>
        <dbReference type="PROSITE" id="PS01358"/>
    </source>
</evidence>
<feature type="domain" description="RanBP2-type" evidence="6">
    <location>
        <begin position="220"/>
        <end position="239"/>
    </location>
</feature>
<organism evidence="7 8">
    <name type="scientific">Thalassiosira pseudonana</name>
    <name type="common">Marine diatom</name>
    <name type="synonym">Cyclotella nana</name>
    <dbReference type="NCBI Taxonomy" id="35128"/>
    <lineage>
        <taxon>Eukaryota</taxon>
        <taxon>Sar</taxon>
        <taxon>Stramenopiles</taxon>
        <taxon>Ochrophyta</taxon>
        <taxon>Bacillariophyta</taxon>
        <taxon>Coscinodiscophyceae</taxon>
        <taxon>Thalassiosirophycidae</taxon>
        <taxon>Thalassiosirales</taxon>
        <taxon>Thalassiosiraceae</taxon>
        <taxon>Thalassiosira</taxon>
    </lineage>
</organism>
<dbReference type="PANTHER" id="PTHR13037:SF24">
    <property type="entry name" value="POLYCOMB PROTEIN PCL-RELATED"/>
    <property type="match status" value="1"/>
</dbReference>
<feature type="compositionally biased region" description="Polar residues" evidence="5">
    <location>
        <begin position="114"/>
        <end position="126"/>
    </location>
</feature>
<dbReference type="KEGG" id="tps:THAPSDRAFT_9968"/>
<feature type="compositionally biased region" description="Pro residues" evidence="5">
    <location>
        <begin position="641"/>
        <end position="686"/>
    </location>
</feature>
<keyword evidence="8" id="KW-1185">Reference proteome</keyword>
<feature type="compositionally biased region" description="Acidic residues" evidence="5">
    <location>
        <begin position="87"/>
        <end position="96"/>
    </location>
</feature>
<dbReference type="EMBL" id="CM000649">
    <property type="protein sequence ID" value="EED88830.1"/>
    <property type="molecule type" value="Genomic_DNA"/>
</dbReference>
<proteinExistence type="predicted"/>
<feature type="compositionally biased region" description="Polar residues" evidence="5">
    <location>
        <begin position="256"/>
        <end position="276"/>
    </location>
</feature>
<sequence length="937" mass="99307">MPSLKKVVEDVEVNTLPSPTKILAARSRLAASTSSCCVDTGGSTGIDSRDNPNGGDIKPAPSLTSDGISNVAAKGSATRRTWSKMDDDSDDEDEEDISLKDQEQLKASKKVSGKNGSSELAAQGSTDDGLDTIMSKPDSSGEGGAAVGCLSGGSTLESGSAGKTSNTKVSVSVTDTKAVAEILYGDEDYEAISLKDLEKTKAAKQKRAQAKTVNVTAASWSCFNCKVSNLPNKRLCRKCKLQRGWSCGEYRKKSESTSNGVSSGVDQNVASSTPKKSNARPPSVNLGITQPNKLQQQTKSEGAVAGATTVTVDTSAVTSTKVSRKLAAPPAAAAAAAASAPQYTPQQAMERWSEYMIDAANSVGALEGIRHRLLNLLDRTDMRLKERRFNDAMVKCSGDDGLQDPEKLVRKLSEEVHGQNAKRAAYSSNAQGGDNKKRSQSESNSNEEKDKPSPKRQRAICCPLCLHSNHASAADPSFSTCDFCDESDICARCCSYCEKCHRTACFDCLMSCDSCGTSNYCSDCISAGNGECAVCVKSKATKNPPATSKGIQSALQRENQMIGLLNRTTAAPKAPSLPPIQKQTAGKPPAGKPPAAKPPPAKPPAAKPPTAKPPTAKPPAAKPPPAKPSTAKPPAAKLPAAKPPAAKPPAAKPPAAKPPTAKPPTAKPPTAKPPAAKPPTVKPPTVKPTAAVKPHAPIQTATVAVASGDQTQQPLHANIASIHRFVIFEEGPLGMSIVHDLTTSSTVVRTVISHSTASNHGVQVGDVISLPNSKGDKVLNTYRSFCEACKSRPLLFEVKRLSNGGHFVLHRLVFYEEGMLGLRIQSANGRTRIEGVDQNIIAQIHGVLQDDIICKPFTNGAHMNFEWVKNKLTQEERPLVLELWRSHDLMPAMFDTGDTGADSWNPFRCPRLLTLSAAKTASIQSHQLRKSYLLNLK</sequence>
<evidence type="ECO:0000256" key="4">
    <source>
        <dbReference type="ARBA" id="ARBA00022833"/>
    </source>
</evidence>
<reference evidence="7 8" key="1">
    <citation type="journal article" date="2004" name="Science">
        <title>The genome of the diatom Thalassiosira pseudonana: ecology, evolution, and metabolism.</title>
        <authorList>
            <person name="Armbrust E.V."/>
            <person name="Berges J.A."/>
            <person name="Bowler C."/>
            <person name="Green B.R."/>
            <person name="Martinez D."/>
            <person name="Putnam N.H."/>
            <person name="Zhou S."/>
            <person name="Allen A.E."/>
            <person name="Apt K.E."/>
            <person name="Bechner M."/>
            <person name="Brzezinski M.A."/>
            <person name="Chaal B.K."/>
            <person name="Chiovitti A."/>
            <person name="Davis A.K."/>
            <person name="Demarest M.S."/>
            <person name="Detter J.C."/>
            <person name="Glavina T."/>
            <person name="Goodstein D."/>
            <person name="Hadi M.Z."/>
            <person name="Hellsten U."/>
            <person name="Hildebrand M."/>
            <person name="Jenkins B.D."/>
            <person name="Jurka J."/>
            <person name="Kapitonov V.V."/>
            <person name="Kroger N."/>
            <person name="Lau W.W."/>
            <person name="Lane T.W."/>
            <person name="Larimer F.W."/>
            <person name="Lippmeier J.C."/>
            <person name="Lucas S."/>
            <person name="Medina M."/>
            <person name="Montsant A."/>
            <person name="Obornik M."/>
            <person name="Parker M.S."/>
            <person name="Palenik B."/>
            <person name="Pazour G.J."/>
            <person name="Richardson P.M."/>
            <person name="Rynearson T.A."/>
            <person name="Saito M.A."/>
            <person name="Schwartz D.C."/>
            <person name="Thamatrakoln K."/>
            <person name="Valentin K."/>
            <person name="Vardi A."/>
            <person name="Wilkerson F.P."/>
            <person name="Rokhsar D.S."/>
        </authorList>
    </citation>
    <scope>NUCLEOTIDE SEQUENCE [LARGE SCALE GENOMIC DNA]</scope>
    <source>
        <strain evidence="7 8">CCMP1335</strain>
    </source>
</reference>
<dbReference type="PROSITE" id="PS01358">
    <property type="entry name" value="ZF_RANBP2_1"/>
    <property type="match status" value="1"/>
</dbReference>
<dbReference type="PANTHER" id="PTHR13037">
    <property type="entry name" value="FORMIN"/>
    <property type="match status" value="1"/>
</dbReference>
<feature type="region of interest" description="Disordered" evidence="5">
    <location>
        <begin position="28"/>
        <end position="149"/>
    </location>
</feature>
<dbReference type="InParanoid" id="B8CCT2"/>
<feature type="region of interest" description="Disordered" evidence="5">
    <location>
        <begin position="251"/>
        <end position="288"/>
    </location>
</feature>
<evidence type="ECO:0000256" key="5">
    <source>
        <dbReference type="SAM" id="MobiDB-lite"/>
    </source>
</evidence>
<dbReference type="PRINTS" id="PR01217">
    <property type="entry name" value="PRICHEXTENSN"/>
</dbReference>
<name>B8CCT2_THAPS</name>
<accession>B8CCT2</accession>
<evidence type="ECO:0000256" key="2">
    <source>
        <dbReference type="ARBA" id="ARBA00022723"/>
    </source>
</evidence>
<dbReference type="GeneID" id="7441831"/>
<dbReference type="PaxDb" id="35128-Thaps9968"/>
<evidence type="ECO:0000256" key="1">
    <source>
        <dbReference type="ARBA" id="ARBA00022581"/>
    </source>
</evidence>
<reference evidence="7 8" key="2">
    <citation type="journal article" date="2008" name="Nature">
        <title>The Phaeodactylum genome reveals the evolutionary history of diatom genomes.</title>
        <authorList>
            <person name="Bowler C."/>
            <person name="Allen A.E."/>
            <person name="Badger J.H."/>
            <person name="Grimwood J."/>
            <person name="Jabbari K."/>
            <person name="Kuo A."/>
            <person name="Maheswari U."/>
            <person name="Martens C."/>
            <person name="Maumus F."/>
            <person name="Otillar R.P."/>
            <person name="Rayko E."/>
            <person name="Salamov A."/>
            <person name="Vandepoele K."/>
            <person name="Beszteri B."/>
            <person name="Gruber A."/>
            <person name="Heijde M."/>
            <person name="Katinka M."/>
            <person name="Mock T."/>
            <person name="Valentin K."/>
            <person name="Verret F."/>
            <person name="Berges J.A."/>
            <person name="Brownlee C."/>
            <person name="Cadoret J.P."/>
            <person name="Chiovitti A."/>
            <person name="Choi C.J."/>
            <person name="Coesel S."/>
            <person name="De Martino A."/>
            <person name="Detter J.C."/>
            <person name="Durkin C."/>
            <person name="Falciatore A."/>
            <person name="Fournet J."/>
            <person name="Haruta M."/>
            <person name="Huysman M.J."/>
            <person name="Jenkins B.D."/>
            <person name="Jiroutova K."/>
            <person name="Jorgensen R.E."/>
            <person name="Joubert Y."/>
            <person name="Kaplan A."/>
            <person name="Kroger N."/>
            <person name="Kroth P.G."/>
            <person name="La Roche J."/>
            <person name="Lindquist E."/>
            <person name="Lommer M."/>
            <person name="Martin-Jezequel V."/>
            <person name="Lopez P.J."/>
            <person name="Lucas S."/>
            <person name="Mangogna M."/>
            <person name="McGinnis K."/>
            <person name="Medlin L.K."/>
            <person name="Montsant A."/>
            <person name="Oudot-Le Secq M.P."/>
            <person name="Napoli C."/>
            <person name="Obornik M."/>
            <person name="Parker M.S."/>
            <person name="Petit J.L."/>
            <person name="Porcel B.M."/>
            <person name="Poulsen N."/>
            <person name="Robison M."/>
            <person name="Rychlewski L."/>
            <person name="Rynearson T.A."/>
            <person name="Schmutz J."/>
            <person name="Shapiro H."/>
            <person name="Siaut M."/>
            <person name="Stanley M."/>
            <person name="Sussman M.R."/>
            <person name="Taylor A.R."/>
            <person name="Vardi A."/>
            <person name="von Dassow P."/>
            <person name="Vyverman W."/>
            <person name="Willis A."/>
            <person name="Wyrwicz L.S."/>
            <person name="Rokhsar D.S."/>
            <person name="Weissenbach J."/>
            <person name="Armbrust E.V."/>
            <person name="Green B.R."/>
            <person name="Van de Peer Y."/>
            <person name="Grigoriev I.V."/>
        </authorList>
    </citation>
    <scope>NUCLEOTIDE SEQUENCE [LARGE SCALE GENOMIC DNA]</scope>
    <source>
        <strain evidence="7 8">CCMP1335</strain>
    </source>
</reference>
<keyword evidence="2" id="KW-0479">Metal-binding</keyword>
<dbReference type="RefSeq" id="XP_002293821.1">
    <property type="nucleotide sequence ID" value="XM_002293785.1"/>
</dbReference>
<dbReference type="InterPro" id="IPR001876">
    <property type="entry name" value="Znf_RanBP2"/>
</dbReference>
<dbReference type="OMA" id="PLHANIA"/>
<dbReference type="HOGENOM" id="CLU_312985_0_0_1"/>
<evidence type="ECO:0000256" key="3">
    <source>
        <dbReference type="ARBA" id="ARBA00022771"/>
    </source>
</evidence>
<dbReference type="Proteomes" id="UP000001449">
    <property type="component" value="Chromosome 14"/>
</dbReference>
<feature type="compositionally biased region" description="Basic and acidic residues" evidence="5">
    <location>
        <begin position="97"/>
        <end position="106"/>
    </location>
</feature>
<feature type="region of interest" description="Disordered" evidence="5">
    <location>
        <begin position="414"/>
        <end position="454"/>
    </location>
</feature>
<protein>
    <recommendedName>
        <fullName evidence="6">RanBP2-type domain-containing protein</fullName>
    </recommendedName>
</protein>
<gene>
    <name evidence="7" type="ORF">THAPSDRAFT_9968</name>
</gene>
<keyword evidence="3" id="KW-0863">Zinc-finger</keyword>
<feature type="compositionally biased region" description="Low complexity" evidence="5">
    <location>
        <begin position="628"/>
        <end position="640"/>
    </location>
</feature>
<dbReference type="AlphaFoldDB" id="B8CCT2"/>
<keyword evidence="1" id="KW-0945">Host-virus interaction</keyword>
<evidence type="ECO:0000313" key="7">
    <source>
        <dbReference type="EMBL" id="EED88830.1"/>
    </source>
</evidence>
<keyword evidence="4" id="KW-0862">Zinc</keyword>
<feature type="compositionally biased region" description="Basic and acidic residues" evidence="5">
    <location>
        <begin position="434"/>
        <end position="453"/>
    </location>
</feature>